<dbReference type="CDD" id="cd20387">
    <property type="entry name" value="Tudor_UHRF_rpt1"/>
    <property type="match status" value="1"/>
</dbReference>
<gene>
    <name evidence="25" type="ORF">APZ42_012381</name>
</gene>
<dbReference type="Gene3D" id="2.30.30.140">
    <property type="match status" value="1"/>
</dbReference>
<keyword evidence="12 20" id="KW-1133">Transmembrane helix</keyword>
<evidence type="ECO:0000259" key="24">
    <source>
        <dbReference type="PROSITE" id="PS51015"/>
    </source>
</evidence>
<dbReference type="InterPro" id="IPR015947">
    <property type="entry name" value="PUA-like_sf"/>
</dbReference>
<dbReference type="InterPro" id="IPR029071">
    <property type="entry name" value="Ubiquitin-like_domsf"/>
</dbReference>
<dbReference type="GO" id="GO:0008270">
    <property type="term" value="F:zinc ion binding"/>
    <property type="evidence" value="ECO:0007669"/>
    <property type="project" value="UniProtKB-KW"/>
</dbReference>
<dbReference type="PROSITE" id="PS50053">
    <property type="entry name" value="UBIQUITIN_2"/>
    <property type="match status" value="1"/>
</dbReference>
<dbReference type="PANTHER" id="PTHR14140:SF45">
    <property type="entry name" value="RING-TYPE E3 UBIQUITIN TRANSFERASE"/>
    <property type="match status" value="1"/>
</dbReference>
<dbReference type="FunFam" id="3.30.40.10:FF:000066">
    <property type="entry name" value="E3 ubiquitin-protein ligase UHRF2 isoform X1"/>
    <property type="match status" value="1"/>
</dbReference>
<evidence type="ECO:0000259" key="22">
    <source>
        <dbReference type="PROSITE" id="PS50053"/>
    </source>
</evidence>
<dbReference type="Gene3D" id="2.30.280.10">
    <property type="entry name" value="SRA-YDG"/>
    <property type="match status" value="1"/>
</dbReference>
<dbReference type="OrthoDB" id="2270193at2759"/>
<evidence type="ECO:0000256" key="20">
    <source>
        <dbReference type="SAM" id="Phobius"/>
    </source>
</evidence>
<dbReference type="GO" id="GO:0003677">
    <property type="term" value="F:DNA binding"/>
    <property type="evidence" value="ECO:0007669"/>
    <property type="project" value="UniProtKB-KW"/>
</dbReference>
<protein>
    <recommendedName>
        <fullName evidence="5">RING-type E3 ubiquitin transferase</fullName>
        <ecNumber evidence="5">2.3.2.27</ecNumber>
    </recommendedName>
</protein>
<comment type="catalytic activity">
    <reaction evidence="1">
        <text>S-ubiquitinyl-[E2 ubiquitin-conjugating enzyme]-L-cysteine + [acceptor protein]-L-lysine = [E2 ubiquitin-conjugating enzyme]-L-cysteine + N(6)-ubiquitinyl-[acceptor protein]-L-lysine.</text>
        <dbReference type="EC" id="2.3.2.27"/>
    </reaction>
</comment>
<dbReference type="InterPro" id="IPR001734">
    <property type="entry name" value="Na/solute_symporter"/>
</dbReference>
<sequence length="1104" mass="123734">MDKEDSPLSVSSSLEWPDYVVIAIYFVGILAVGLWSGRSNKQDSISGYFLASRNMHWIPVGASLFASNIGSGHFVGLSGSGAASGIGNAAFELNAMFILILLGYVFVPVYMASGVYTMPEYLRLRFGGQRIRVYLSVLALLLYVFTKISADLFSGAIFIQQAMGLEGDAGIYVSILILLAIAALFTITGGLTAVIWTDFVQTIIMLIGSFILMGMAFVEVGGYNELIRKFFMSYPNETYTAYDLNNRSCANIPPDAMHLFKSIKSPELPWTGVIFGVTISSIWYWCSDQVIVQRTLAAKSMNHAKGGCIMASFLKILPLFIIIFPGMASRVLYTDRVACADPQTMDGKDSVMLTVSKMSLIEEVRQLVKDKLNVDPVCQRLFFRGKQMEDGYRLIDYGININDVVQLMVRAIPVPQPIKEVNEEGSEIEETTVDKKEAKKSGDESLTDAICEYYEVQDLIDAKDPFTSSWVEAKIVRIAKNKEDDPLEYHVLFQGHEREIPLPRSFQQIRPRAEELCSNADLKLGEVVLVNYNMEESKERGLWYDGKLTKADLQSRTKKKVIVTLIMGEENETEVNDCSIYFVKEIMRIPQVKKRRDQTAEETRLLKKGPATKRESAPYCHHCNDNPRRKCKFCGCHECGSKENPDQQIMCDECDLPYHLYCLKPPLTCMPDESEEWYCPKCKTDSSQIVKAGEKLKESKKKAKAPSNLNKNTTRDWGRGMACAGRAKECTIVPSNHFGPIPGVDVGTTWRFRFQASEAGVHRPPVGGIHGREKEGAYSIVLSGGYEDDMDNGDSFYYTGSGGRDLTGNKRTAGQSCDQTLTRMNLALALNCNVEVNETNGAEAKDWRKGKPVRVLRKGHADEKSLAKGPSKGKGKAAKHASSYGPEIGVRYDGIYKIVKYWPEKGKSGFLVWRYFLQRDDPTPPVWTEEGKKRIQQLGLDHVIYPEGHLEAMEAKEQEKEKNGGKRKSVVELLQQNKESSTAKKAKKVGYQLEPEIAELIEKDILNRKLWDECKESLDDTKHKFVSKVEERFLCICCQEIVCKPITTSCTHNICLACLQGSFRAKVFTCPSCRHELGKNMAMEPNENLCRALNAIFPGYENGR</sequence>
<feature type="transmembrane region" description="Helical" evidence="20">
    <location>
        <begin position="133"/>
        <end position="159"/>
    </location>
</feature>
<feature type="region of interest" description="Disordered" evidence="19">
    <location>
        <begin position="859"/>
        <end position="882"/>
    </location>
</feature>
<evidence type="ECO:0000256" key="12">
    <source>
        <dbReference type="ARBA" id="ARBA00022989"/>
    </source>
</evidence>
<dbReference type="SMART" id="SM00249">
    <property type="entry name" value="PHD"/>
    <property type="match status" value="1"/>
</dbReference>
<dbReference type="InterPro" id="IPR017907">
    <property type="entry name" value="Znf_RING_CS"/>
</dbReference>
<evidence type="ECO:0000259" key="23">
    <source>
        <dbReference type="PROSITE" id="PS50089"/>
    </source>
</evidence>
<dbReference type="PANTHER" id="PTHR14140">
    <property type="entry name" value="E3 UBIQUITIN-PROTEIN LIGASE UHRF-RELATED"/>
    <property type="match status" value="1"/>
</dbReference>
<accession>A0A162RSB3</accession>
<dbReference type="EMBL" id="LRGB01000115">
    <property type="protein sequence ID" value="KZS20742.1"/>
    <property type="molecule type" value="Genomic_DNA"/>
</dbReference>
<dbReference type="Gene3D" id="1.20.1730.10">
    <property type="entry name" value="Sodium/glucose cotransporter"/>
    <property type="match status" value="1"/>
</dbReference>
<feature type="domain" description="Ubiquitin-like" evidence="22">
    <location>
        <begin position="343"/>
        <end position="410"/>
    </location>
</feature>
<keyword evidence="14 20" id="KW-0472">Membrane</keyword>
<evidence type="ECO:0000256" key="19">
    <source>
        <dbReference type="SAM" id="MobiDB-lite"/>
    </source>
</evidence>
<feature type="domain" description="RING-type" evidence="23">
    <location>
        <begin position="1035"/>
        <end position="1074"/>
    </location>
</feature>
<feature type="domain" description="PHD-type" evidence="21">
    <location>
        <begin position="617"/>
        <end position="685"/>
    </location>
</feature>
<dbReference type="PROSITE" id="PS50283">
    <property type="entry name" value="NA_SOLUT_SYMP_3"/>
    <property type="match status" value="1"/>
</dbReference>
<dbReference type="SUPFAM" id="SSF54236">
    <property type="entry name" value="Ubiquitin-like"/>
    <property type="match status" value="1"/>
</dbReference>
<keyword evidence="15 18" id="KW-0539">Nucleus</keyword>
<dbReference type="AlphaFoldDB" id="A0A162RSB3"/>
<evidence type="ECO:0000313" key="26">
    <source>
        <dbReference type="Proteomes" id="UP000076858"/>
    </source>
</evidence>
<feature type="transmembrane region" description="Helical" evidence="20">
    <location>
        <begin position="171"/>
        <end position="196"/>
    </location>
</feature>
<evidence type="ECO:0000256" key="11">
    <source>
        <dbReference type="ARBA" id="ARBA00022833"/>
    </source>
</evidence>
<evidence type="ECO:0000256" key="1">
    <source>
        <dbReference type="ARBA" id="ARBA00000900"/>
    </source>
</evidence>
<organism evidence="25 26">
    <name type="scientific">Daphnia magna</name>
    <dbReference type="NCBI Taxonomy" id="35525"/>
    <lineage>
        <taxon>Eukaryota</taxon>
        <taxon>Metazoa</taxon>
        <taxon>Ecdysozoa</taxon>
        <taxon>Arthropoda</taxon>
        <taxon>Crustacea</taxon>
        <taxon>Branchiopoda</taxon>
        <taxon>Diplostraca</taxon>
        <taxon>Cladocera</taxon>
        <taxon>Anomopoda</taxon>
        <taxon>Daphniidae</taxon>
        <taxon>Daphnia</taxon>
    </lineage>
</organism>
<feature type="transmembrane region" description="Helical" evidence="20">
    <location>
        <begin position="20"/>
        <end position="37"/>
    </location>
</feature>
<dbReference type="PRINTS" id="PR00348">
    <property type="entry name" value="UBIQUITIN"/>
</dbReference>
<name>A0A162RSB3_9CRUS</name>
<dbReference type="CDD" id="cd15525">
    <property type="entry name" value="PHD_UHRF1_2"/>
    <property type="match status" value="1"/>
</dbReference>
<dbReference type="InterPro" id="IPR000626">
    <property type="entry name" value="Ubiquitin-like_dom"/>
</dbReference>
<dbReference type="Proteomes" id="UP000076858">
    <property type="component" value="Unassembled WGS sequence"/>
</dbReference>
<comment type="caution">
    <text evidence="25">The sequence shown here is derived from an EMBL/GenBank/DDBJ whole genome shotgun (WGS) entry which is preliminary data.</text>
</comment>
<dbReference type="InterPro" id="IPR003105">
    <property type="entry name" value="SRA_YDG"/>
</dbReference>
<dbReference type="InterPro" id="IPR036987">
    <property type="entry name" value="SRA-YDG_sf"/>
</dbReference>
<evidence type="ECO:0000256" key="15">
    <source>
        <dbReference type="ARBA" id="ARBA00023242"/>
    </source>
</evidence>
<dbReference type="Pfam" id="PF02182">
    <property type="entry name" value="SAD_SRA"/>
    <property type="match status" value="1"/>
</dbReference>
<dbReference type="InterPro" id="IPR045134">
    <property type="entry name" value="UHRF1/2-like"/>
</dbReference>
<keyword evidence="26" id="KW-1185">Reference proteome</keyword>
<feature type="transmembrane region" description="Helical" evidence="20">
    <location>
        <begin position="268"/>
        <end position="286"/>
    </location>
</feature>
<evidence type="ECO:0000256" key="9">
    <source>
        <dbReference type="ARBA" id="ARBA00022771"/>
    </source>
</evidence>
<feature type="transmembrane region" description="Helical" evidence="20">
    <location>
        <begin position="203"/>
        <end position="223"/>
    </location>
</feature>
<keyword evidence="13" id="KW-0238">DNA-binding</keyword>
<reference evidence="25 26" key="1">
    <citation type="submission" date="2016-03" db="EMBL/GenBank/DDBJ databases">
        <title>EvidentialGene: Evidence-directed Construction of Genes on Genomes.</title>
        <authorList>
            <person name="Gilbert D.G."/>
            <person name="Choi J.-H."/>
            <person name="Mockaitis K."/>
            <person name="Colbourne J."/>
            <person name="Pfrender M."/>
        </authorList>
    </citation>
    <scope>NUCLEOTIDE SEQUENCE [LARGE SCALE GENOMIC DNA]</scope>
    <source>
        <strain evidence="25 26">Xinb3</strain>
        <tissue evidence="25">Complete organism</tissue>
    </source>
</reference>
<evidence type="ECO:0000256" key="14">
    <source>
        <dbReference type="ARBA" id="ARBA00023136"/>
    </source>
</evidence>
<dbReference type="Gene3D" id="3.30.40.10">
    <property type="entry name" value="Zinc/RING finger domain, C3HC4 (zinc finger)"/>
    <property type="match status" value="1"/>
</dbReference>
<dbReference type="GO" id="GO:0016020">
    <property type="term" value="C:membrane"/>
    <property type="evidence" value="ECO:0007669"/>
    <property type="project" value="UniProtKB-SubCell"/>
</dbReference>
<evidence type="ECO:0000313" key="25">
    <source>
        <dbReference type="EMBL" id="KZS20742.1"/>
    </source>
</evidence>
<proteinExistence type="inferred from homology"/>
<dbReference type="Pfam" id="PF00474">
    <property type="entry name" value="SSF"/>
    <property type="match status" value="1"/>
</dbReference>
<evidence type="ECO:0000256" key="17">
    <source>
        <dbReference type="PROSITE-ProRule" id="PRU00175"/>
    </source>
</evidence>
<feature type="domain" description="YDG" evidence="24">
    <location>
        <begin position="739"/>
        <end position="919"/>
    </location>
</feature>
<dbReference type="InterPro" id="IPR038377">
    <property type="entry name" value="Na/Glc_symporter_sf"/>
</dbReference>
<dbReference type="Pfam" id="PF00628">
    <property type="entry name" value="PHD"/>
    <property type="match status" value="1"/>
</dbReference>
<dbReference type="GO" id="GO:0005634">
    <property type="term" value="C:nucleus"/>
    <property type="evidence" value="ECO:0007669"/>
    <property type="project" value="UniProtKB-SubCell"/>
</dbReference>
<dbReference type="InterPro" id="IPR001965">
    <property type="entry name" value="Znf_PHD"/>
</dbReference>
<keyword evidence="11" id="KW-0862">Zinc</keyword>
<evidence type="ECO:0000256" key="4">
    <source>
        <dbReference type="ARBA" id="ARBA00006434"/>
    </source>
</evidence>
<evidence type="ECO:0000256" key="13">
    <source>
        <dbReference type="ARBA" id="ARBA00023125"/>
    </source>
</evidence>
<keyword evidence="8" id="KW-0479">Metal-binding</keyword>
<dbReference type="InterPro" id="IPR019956">
    <property type="entry name" value="Ubiquitin_dom"/>
</dbReference>
<evidence type="ECO:0000256" key="3">
    <source>
        <dbReference type="ARBA" id="ARBA00004906"/>
    </source>
</evidence>
<dbReference type="InterPro" id="IPR021991">
    <property type="entry name" value="TTD_dom"/>
</dbReference>
<dbReference type="SUPFAM" id="SSF88697">
    <property type="entry name" value="PUA domain-like"/>
    <property type="match status" value="1"/>
</dbReference>
<feature type="transmembrane region" description="Helical" evidence="20">
    <location>
        <begin position="57"/>
        <end position="75"/>
    </location>
</feature>
<dbReference type="FunFam" id="2.30.280.10:FF:000004">
    <property type="entry name" value="E3 ubiquitin-protein ligase UHRF2"/>
    <property type="match status" value="1"/>
</dbReference>
<keyword evidence="6" id="KW-0808">Transferase</keyword>
<evidence type="ECO:0000256" key="2">
    <source>
        <dbReference type="ARBA" id="ARBA00004141"/>
    </source>
</evidence>
<dbReference type="PROSITE" id="PS51015">
    <property type="entry name" value="YDG"/>
    <property type="match status" value="1"/>
</dbReference>
<dbReference type="GO" id="GO:0061630">
    <property type="term" value="F:ubiquitin protein ligase activity"/>
    <property type="evidence" value="ECO:0007669"/>
    <property type="project" value="UniProtKB-EC"/>
</dbReference>
<feature type="transmembrane region" description="Helical" evidence="20">
    <location>
        <begin position="95"/>
        <end position="112"/>
    </location>
</feature>
<dbReference type="PROSITE" id="PS50089">
    <property type="entry name" value="ZF_RING_2"/>
    <property type="match status" value="1"/>
</dbReference>
<dbReference type="GO" id="GO:0022857">
    <property type="term" value="F:transmembrane transporter activity"/>
    <property type="evidence" value="ECO:0007669"/>
    <property type="project" value="InterPro"/>
</dbReference>
<comment type="pathway">
    <text evidence="3">Protein modification; protein ubiquitination.</text>
</comment>
<dbReference type="InterPro" id="IPR011011">
    <property type="entry name" value="Znf_FYVE_PHD"/>
</dbReference>
<feature type="transmembrane region" description="Helical" evidence="20">
    <location>
        <begin position="307"/>
        <end position="328"/>
    </location>
</feature>
<comment type="similarity">
    <text evidence="4">Belongs to the sodium:solute symporter (SSF) (TC 2.A.21) family.</text>
</comment>
<dbReference type="SMART" id="SM00466">
    <property type="entry name" value="SRA"/>
    <property type="match status" value="1"/>
</dbReference>
<dbReference type="Gene3D" id="2.30.30.1150">
    <property type="match status" value="1"/>
</dbReference>
<dbReference type="SUPFAM" id="SSF57903">
    <property type="entry name" value="FYVE/PHD zinc finger"/>
    <property type="match status" value="1"/>
</dbReference>
<keyword evidence="16" id="KW-0131">Cell cycle</keyword>
<evidence type="ECO:0000256" key="10">
    <source>
        <dbReference type="ARBA" id="ARBA00022786"/>
    </source>
</evidence>
<dbReference type="InterPro" id="IPR001841">
    <property type="entry name" value="Znf_RING"/>
</dbReference>
<evidence type="ECO:0000256" key="18">
    <source>
        <dbReference type="PROSITE-ProRule" id="PRU00358"/>
    </source>
</evidence>
<dbReference type="InterPro" id="IPR019787">
    <property type="entry name" value="Znf_PHD-finger"/>
</dbReference>
<keyword evidence="10" id="KW-0833">Ubl conjugation pathway</keyword>
<evidence type="ECO:0000256" key="16">
    <source>
        <dbReference type="ARBA" id="ARBA00023306"/>
    </source>
</evidence>
<dbReference type="Pfam" id="PF12148">
    <property type="entry name" value="TTD"/>
    <property type="match status" value="1"/>
</dbReference>
<evidence type="ECO:0000256" key="5">
    <source>
        <dbReference type="ARBA" id="ARBA00012483"/>
    </source>
</evidence>
<dbReference type="SMART" id="SM00213">
    <property type="entry name" value="UBQ"/>
    <property type="match status" value="1"/>
</dbReference>
<dbReference type="GO" id="GO:0044027">
    <property type="term" value="P:negative regulation of gene expression via chromosomal CpG island methylation"/>
    <property type="evidence" value="ECO:0007669"/>
    <property type="project" value="TreeGrafter"/>
</dbReference>
<dbReference type="GO" id="GO:0016567">
    <property type="term" value="P:protein ubiquitination"/>
    <property type="evidence" value="ECO:0007669"/>
    <property type="project" value="UniProtKB-UniPathway"/>
</dbReference>
<evidence type="ECO:0000256" key="6">
    <source>
        <dbReference type="ARBA" id="ARBA00022679"/>
    </source>
</evidence>
<dbReference type="InterPro" id="IPR013083">
    <property type="entry name" value="Znf_RING/FYVE/PHD"/>
</dbReference>
<keyword evidence="9 17" id="KW-0863">Zinc-finger</keyword>
<dbReference type="SUPFAM" id="SSF57850">
    <property type="entry name" value="RING/U-box"/>
    <property type="match status" value="1"/>
</dbReference>
<dbReference type="PROSITE" id="PS50016">
    <property type="entry name" value="ZF_PHD_2"/>
    <property type="match status" value="1"/>
</dbReference>
<evidence type="ECO:0000256" key="8">
    <source>
        <dbReference type="ARBA" id="ARBA00022723"/>
    </source>
</evidence>
<keyword evidence="7 20" id="KW-0812">Transmembrane</keyword>
<dbReference type="NCBIfam" id="TIGR00813">
    <property type="entry name" value="sss"/>
    <property type="match status" value="1"/>
</dbReference>
<evidence type="ECO:0000259" key="21">
    <source>
        <dbReference type="PROSITE" id="PS50016"/>
    </source>
</evidence>
<dbReference type="UniPathway" id="UPA00143"/>
<comment type="subcellular location">
    <subcellularLocation>
        <location evidence="2">Membrane</location>
        <topology evidence="2">Multi-pass membrane protein</topology>
    </subcellularLocation>
    <subcellularLocation>
        <location evidence="18">Nucleus</location>
    </subcellularLocation>
</comment>
<dbReference type="PROSITE" id="PS00518">
    <property type="entry name" value="ZF_RING_1"/>
    <property type="match status" value="1"/>
</dbReference>
<dbReference type="EC" id="2.3.2.27" evidence="5"/>
<evidence type="ECO:0000256" key="7">
    <source>
        <dbReference type="ARBA" id="ARBA00022692"/>
    </source>
</evidence>
<dbReference type="STRING" id="35525.A0A162RSB3"/>